<sequence length="184" mass="21075">MGTCTISATKQRPRVFCGNLLRGDSCARLPSVKHLNVRVTHNETGRLELRQRKPAKRLIQYLFNRCLYKVYLASLEHSYIDRSNGHHDVQAPPGYDDDPANLASDPMFLFLVIGMLLIALFLIWVLLGYLYTQKENQKSSARCYGKRKTRKHGWGYAKPGRKDSLQLIIVFSVHECFMMNAIGD</sequence>
<proteinExistence type="evidence at transcript level"/>
<accession>J9WUV8</accession>
<evidence type="ECO:0000313" key="2">
    <source>
        <dbReference type="EMBL" id="AFS18542.1"/>
    </source>
</evidence>
<feature type="transmembrane region" description="Helical" evidence="1">
    <location>
        <begin position="107"/>
        <end position="132"/>
    </location>
</feature>
<organism evidence="2">
    <name type="scientific">Fusarium oxysporum</name>
    <name type="common">Fusarium vascular wilt</name>
    <dbReference type="NCBI Taxonomy" id="5507"/>
    <lineage>
        <taxon>Eukaryota</taxon>
        <taxon>Fungi</taxon>
        <taxon>Dikarya</taxon>
        <taxon>Ascomycota</taxon>
        <taxon>Pezizomycotina</taxon>
        <taxon>Sordariomycetes</taxon>
        <taxon>Hypocreomycetidae</taxon>
        <taxon>Hypocreales</taxon>
        <taxon>Nectriaceae</taxon>
        <taxon>Fusarium</taxon>
        <taxon>Fusarium oxysporum species complex</taxon>
    </lineage>
</organism>
<dbReference type="AlphaFoldDB" id="J9WUV8"/>
<keyword evidence="1" id="KW-0472">Membrane</keyword>
<feature type="non-terminal residue" evidence="2">
    <location>
        <position position="1"/>
    </location>
</feature>
<protein>
    <submittedName>
        <fullName evidence="2">Uncharacterized protein</fullName>
    </submittedName>
</protein>
<name>J9WUV8_FUSOX</name>
<reference evidence="2" key="1">
    <citation type="submission" date="2012-07" db="EMBL/GenBank/DDBJ databases">
        <title>Identification of Fusarium oxysporum genes associated with lignocellulose bioconversion competency.</title>
        <authorList>
            <person name="Ali S.S."/>
            <person name="Khan M."/>
            <person name="Mullins E."/>
            <person name="Doohan F."/>
        </authorList>
    </citation>
    <scope>NUCLEOTIDE SEQUENCE</scope>
    <source>
        <strain evidence="2">11C</strain>
    </source>
</reference>
<evidence type="ECO:0000256" key="1">
    <source>
        <dbReference type="SAM" id="Phobius"/>
    </source>
</evidence>
<dbReference type="EMBL" id="JX308290">
    <property type="protein sequence ID" value="AFS18542.1"/>
    <property type="molecule type" value="mRNA"/>
</dbReference>
<keyword evidence="1" id="KW-1133">Transmembrane helix</keyword>
<keyword evidence="1" id="KW-0812">Transmembrane</keyword>